<evidence type="ECO:0000313" key="3">
    <source>
        <dbReference type="EMBL" id="EIM62132.1"/>
    </source>
</evidence>
<dbReference type="InterPro" id="IPR027417">
    <property type="entry name" value="P-loop_NTPase"/>
</dbReference>
<dbReference type="EMBL" id="CM001488">
    <property type="protein sequence ID" value="EIM62132.1"/>
    <property type="molecule type" value="Genomic_DNA"/>
</dbReference>
<evidence type="ECO:0000259" key="2">
    <source>
        <dbReference type="Pfam" id="PF05707"/>
    </source>
</evidence>
<reference evidence="3 4" key="1">
    <citation type="submission" date="2011-09" db="EMBL/GenBank/DDBJ databases">
        <authorList>
            <consortium name="US DOE Joint Genome Institute (JGI-PGF)"/>
            <person name="Lucas S."/>
            <person name="Han J."/>
            <person name="Lapidus A."/>
            <person name="Cheng J.-F."/>
            <person name="Goodwin L."/>
            <person name="Pitluck S."/>
            <person name="Peters L."/>
            <person name="Land M.L."/>
            <person name="Hauser L."/>
            <person name="Orellana R."/>
            <person name="Lovley D."/>
            <person name="Woyke T.J."/>
        </authorList>
    </citation>
    <scope>NUCLEOTIDE SEQUENCE [LARGE SCALE GENOMIC DNA]</scope>
    <source>
        <strain evidence="3 4">2ac9</strain>
    </source>
</reference>
<organism evidence="3 4">
    <name type="scientific">Desulfobacter postgatei 2ac9</name>
    <dbReference type="NCBI Taxonomy" id="879212"/>
    <lineage>
        <taxon>Bacteria</taxon>
        <taxon>Pseudomonadati</taxon>
        <taxon>Thermodesulfobacteriota</taxon>
        <taxon>Desulfobacteria</taxon>
        <taxon>Desulfobacterales</taxon>
        <taxon>Desulfobacteraceae</taxon>
        <taxon>Desulfobacter</taxon>
    </lineage>
</organism>
<dbReference type="STRING" id="879212.DespoDRAFT_00086"/>
<dbReference type="Gene3D" id="3.40.50.300">
    <property type="entry name" value="P-loop containing nucleotide triphosphate hydrolases"/>
    <property type="match status" value="1"/>
</dbReference>
<dbReference type="Pfam" id="PF05707">
    <property type="entry name" value="Zot"/>
    <property type="match status" value="1"/>
</dbReference>
<accession>I5AY19</accession>
<feature type="domain" description="Zona occludens toxin N-terminal" evidence="2">
    <location>
        <begin position="1"/>
        <end position="190"/>
    </location>
</feature>
<dbReference type="Proteomes" id="UP000005778">
    <property type="component" value="Chromosome"/>
</dbReference>
<evidence type="ECO:0000313" key="4">
    <source>
        <dbReference type="Proteomes" id="UP000005778"/>
    </source>
</evidence>
<dbReference type="eggNOG" id="COG4128">
    <property type="taxonomic scope" value="Bacteria"/>
</dbReference>
<keyword evidence="4" id="KW-1185">Reference proteome</keyword>
<evidence type="ECO:0000256" key="1">
    <source>
        <dbReference type="SAM" id="MobiDB-lite"/>
    </source>
</evidence>
<sequence>MISCYEGLPGAGKTYDAMRKLLDNLSQGRRILTNISGPDQEEKQEIIKHFLNLDDSQLKENLVTLQEHHVTEFWNHIKPGDLIIIDEAQNFFNSRDWQKKENREFGKWASEHRHQGVDLILITQNVERIESSVRSLIEFTYRYKKLNMFGNLINKKYIRFCYYGPTLDQIGQKTCTYDPKIFKCYKSYFTNGTKEIGIEKPANILKHPIFYAIPLVLGLFLYFLSQSSLLSGDLFGTQAIADSIEEKRQESFLEVDQPDISDQPDSLDQPDTFDQPSDSFSSDQSDSLSDYLVVGIINSKRILKSKIDGSVLVIE</sequence>
<reference evidence="3 4" key="2">
    <citation type="submission" date="2012-02" db="EMBL/GenBank/DDBJ databases">
        <title>Improved High-Quality Draft sequence of Desulfobacter postgatei 2ac9.</title>
        <authorList>
            <consortium name="US DOE Joint Genome Institute"/>
            <person name="Lucas S."/>
            <person name="Han J."/>
            <person name="Lapidus A."/>
            <person name="Cheng J.-F."/>
            <person name="Goodwin L."/>
            <person name="Pitluck S."/>
            <person name="Peters L."/>
            <person name="Ovchinnikova G."/>
            <person name="Held B."/>
            <person name="Detter J.C."/>
            <person name="Han C."/>
            <person name="Tapia R."/>
            <person name="Land M."/>
            <person name="Hauser L."/>
            <person name="Kyrpides N."/>
            <person name="Ivanova N."/>
            <person name="Pagani I."/>
            <person name="Orellana R."/>
            <person name="Lovley D."/>
            <person name="Woyke T."/>
        </authorList>
    </citation>
    <scope>NUCLEOTIDE SEQUENCE [LARGE SCALE GENOMIC DNA]</scope>
    <source>
        <strain evidence="3 4">2ac9</strain>
    </source>
</reference>
<protein>
    <submittedName>
        <fullName evidence="3">Zonula occludens toxin</fullName>
    </submittedName>
</protein>
<dbReference type="RefSeq" id="WP_004070475.1">
    <property type="nucleotide sequence ID" value="NZ_CM001488.1"/>
</dbReference>
<dbReference type="SUPFAM" id="SSF52540">
    <property type="entry name" value="P-loop containing nucleoside triphosphate hydrolases"/>
    <property type="match status" value="1"/>
</dbReference>
<name>I5AY19_9BACT</name>
<gene>
    <name evidence="3" type="ORF">DespoDRAFT_00086</name>
</gene>
<dbReference type="HOGENOM" id="CLU_882032_0_0_7"/>
<dbReference type="OrthoDB" id="9800070at2"/>
<feature type="region of interest" description="Disordered" evidence="1">
    <location>
        <begin position="254"/>
        <end position="286"/>
    </location>
</feature>
<dbReference type="InterPro" id="IPR008900">
    <property type="entry name" value="Zot_N"/>
</dbReference>
<dbReference type="AlphaFoldDB" id="I5AY19"/>
<feature type="compositionally biased region" description="Low complexity" evidence="1">
    <location>
        <begin position="270"/>
        <end position="286"/>
    </location>
</feature>
<proteinExistence type="predicted"/>